<protein>
    <submittedName>
        <fullName evidence="6">Uncharacterized protein</fullName>
    </submittedName>
</protein>
<evidence type="ECO:0000313" key="6">
    <source>
        <dbReference type="EMBL" id="CAE0366325.1"/>
    </source>
</evidence>
<dbReference type="PANTHER" id="PTHR12558:SF13">
    <property type="entry name" value="CELL DIVISION CYCLE PROTEIN 27 HOMOLOG"/>
    <property type="match status" value="1"/>
</dbReference>
<evidence type="ECO:0000256" key="5">
    <source>
        <dbReference type="SAM" id="SignalP"/>
    </source>
</evidence>
<feature type="repeat" description="TPR" evidence="3">
    <location>
        <begin position="182"/>
        <end position="215"/>
    </location>
</feature>
<dbReference type="PANTHER" id="PTHR12558">
    <property type="entry name" value="CELL DIVISION CYCLE 16,23,27"/>
    <property type="match status" value="1"/>
</dbReference>
<dbReference type="SUPFAM" id="SSF48452">
    <property type="entry name" value="TPR-like"/>
    <property type="match status" value="1"/>
</dbReference>
<dbReference type="EMBL" id="HBIJ01010214">
    <property type="protein sequence ID" value="CAE0366325.1"/>
    <property type="molecule type" value="Transcribed_RNA"/>
</dbReference>
<evidence type="ECO:0000256" key="3">
    <source>
        <dbReference type="PROSITE-ProRule" id="PRU00339"/>
    </source>
</evidence>
<feature type="region of interest" description="Disordered" evidence="4">
    <location>
        <begin position="433"/>
        <end position="479"/>
    </location>
</feature>
<gene>
    <name evidence="6" type="ORF">ALAG00032_LOCUS7069</name>
</gene>
<dbReference type="SMART" id="SM00028">
    <property type="entry name" value="TPR"/>
    <property type="match status" value="5"/>
</dbReference>
<feature type="repeat" description="TPR" evidence="3">
    <location>
        <begin position="110"/>
        <end position="143"/>
    </location>
</feature>
<keyword evidence="5" id="KW-0732">Signal</keyword>
<dbReference type="Pfam" id="PF13424">
    <property type="entry name" value="TPR_12"/>
    <property type="match status" value="1"/>
</dbReference>
<feature type="chain" id="PRO_5030743643" evidence="5">
    <location>
        <begin position="25"/>
        <end position="623"/>
    </location>
</feature>
<evidence type="ECO:0000256" key="1">
    <source>
        <dbReference type="ARBA" id="ARBA00022803"/>
    </source>
</evidence>
<evidence type="ECO:0000256" key="2">
    <source>
        <dbReference type="ARBA" id="ARBA00038210"/>
    </source>
</evidence>
<reference evidence="6" key="1">
    <citation type="submission" date="2021-01" db="EMBL/GenBank/DDBJ databases">
        <authorList>
            <person name="Corre E."/>
            <person name="Pelletier E."/>
            <person name="Niang G."/>
            <person name="Scheremetjew M."/>
            <person name="Finn R."/>
            <person name="Kale V."/>
            <person name="Holt S."/>
            <person name="Cochrane G."/>
            <person name="Meng A."/>
            <person name="Brown T."/>
            <person name="Cohen L."/>
        </authorList>
    </citation>
    <scope>NUCLEOTIDE SEQUENCE</scope>
    <source>
        <strain evidence="6">CCMP1510</strain>
    </source>
</reference>
<dbReference type="AlphaFoldDB" id="A0A7S3NKL0"/>
<feature type="region of interest" description="Disordered" evidence="4">
    <location>
        <begin position="57"/>
        <end position="107"/>
    </location>
</feature>
<feature type="compositionally biased region" description="Acidic residues" evidence="4">
    <location>
        <begin position="65"/>
        <end position="103"/>
    </location>
</feature>
<evidence type="ECO:0000256" key="4">
    <source>
        <dbReference type="SAM" id="MobiDB-lite"/>
    </source>
</evidence>
<feature type="repeat" description="TPR" evidence="3">
    <location>
        <begin position="148"/>
        <end position="181"/>
    </location>
</feature>
<dbReference type="PROSITE" id="PS50005">
    <property type="entry name" value="TPR"/>
    <property type="match status" value="3"/>
</dbReference>
<name>A0A7S3NKL0_9STRA</name>
<dbReference type="InterPro" id="IPR011990">
    <property type="entry name" value="TPR-like_helical_dom_sf"/>
</dbReference>
<feature type="signal peptide" evidence="5">
    <location>
        <begin position="1"/>
        <end position="24"/>
    </location>
</feature>
<sequence>MNSQRIMRISLLIFVMTAFQVVIGSSSSLVHGGRLKYGNAGDKRILKSYMLPRGGAWEDGAPMANEDDDDWDDDDDDDDDDLTGDDDDALDESSNDTDTDSDEERSARLAQKWTKKAFLYAQRGRLEAAAEAFERAVTLTPNDAPYRAALLINAGSFLAFSGKPREALQPLREALTLAPDEPRALHALGNALHQCDASNEALHVYARALDKAPGNEFPPNAPLLNNVATILLSKGERALARATLQKSLAIEPSAPGTLFNLAMATYSEACETAAQRYFFKGSALTKRIKTKNSQLELRLKPAGASRRLIRADPEAIRAMLQIIDLLDRAEPHAPSGSSLRERILALRGVAAARIPGRENDAKRDLLDVLRHGAEHARDIHRRASAYLELASVQENRDQAISSLHKAIALLHENQQDGENEKVHDPSFISSSSIAASDLLPSTNQPKTEITKEETSSETSPQIRSSITSSKREASSSKKFTRPFLLGGKNRISSTATSSQRSLSQITHDQPQPVFFRKRNKHDATAALRALARADLGAAYCDRNDCALALDSYLAAAHDGLRGVRAFLESDAAPKLKQHDHTSFDNLTQQIAQNDALAALNAFVNALSPEPLEVQLPTKTTWRR</sequence>
<proteinExistence type="inferred from homology"/>
<organism evidence="6">
    <name type="scientific">Aureoumbra lagunensis</name>
    <dbReference type="NCBI Taxonomy" id="44058"/>
    <lineage>
        <taxon>Eukaryota</taxon>
        <taxon>Sar</taxon>
        <taxon>Stramenopiles</taxon>
        <taxon>Ochrophyta</taxon>
        <taxon>Pelagophyceae</taxon>
        <taxon>Pelagomonadales</taxon>
        <taxon>Aureoumbra</taxon>
    </lineage>
</organism>
<keyword evidence="1 3" id="KW-0802">TPR repeat</keyword>
<accession>A0A7S3NKL0</accession>
<dbReference type="GO" id="GO:0051301">
    <property type="term" value="P:cell division"/>
    <property type="evidence" value="ECO:0007669"/>
    <property type="project" value="TreeGrafter"/>
</dbReference>
<dbReference type="InterPro" id="IPR019734">
    <property type="entry name" value="TPR_rpt"/>
</dbReference>
<comment type="similarity">
    <text evidence="2">Belongs to the APC3/CDC27 family.</text>
</comment>
<dbReference type="Gene3D" id="1.25.40.10">
    <property type="entry name" value="Tetratricopeptide repeat domain"/>
    <property type="match status" value="1"/>
</dbReference>